<keyword evidence="2" id="KW-0413">Isomerase</keyword>
<keyword evidence="5" id="KW-1185">Reference proteome</keyword>
<evidence type="ECO:0000313" key="5">
    <source>
        <dbReference type="Proteomes" id="UP000500826"/>
    </source>
</evidence>
<dbReference type="Gene3D" id="3.30.429.10">
    <property type="entry name" value="Macrophage Migration Inhibitory Factor"/>
    <property type="match status" value="2"/>
</dbReference>
<dbReference type="PANTHER" id="PTHR35530:SF2">
    <property type="entry name" value="BSL4019 PROTEIN"/>
    <property type="match status" value="1"/>
</dbReference>
<dbReference type="EMBL" id="CP053418">
    <property type="protein sequence ID" value="QJW84937.1"/>
    <property type="molecule type" value="Genomic_DNA"/>
</dbReference>
<dbReference type="InterPro" id="IPR004370">
    <property type="entry name" value="4-OT-like_dom"/>
</dbReference>
<reference evidence="4 5" key="2">
    <citation type="submission" date="2020-05" db="EMBL/GenBank/DDBJ databases">
        <authorList>
            <person name="Khan S.A."/>
            <person name="Jeon C.O."/>
            <person name="Chun B.H."/>
        </authorList>
    </citation>
    <scope>NUCLEOTIDE SEQUENCE [LARGE SCALE GENOMIC DNA]</scope>
    <source>
        <strain evidence="4 5">H242</strain>
    </source>
</reference>
<dbReference type="InterPro" id="IPR014347">
    <property type="entry name" value="Tautomerase/MIF_sf"/>
</dbReference>
<evidence type="ECO:0000256" key="2">
    <source>
        <dbReference type="ARBA" id="ARBA00023235"/>
    </source>
</evidence>
<dbReference type="SUPFAM" id="SSF55331">
    <property type="entry name" value="Tautomerase/MIF"/>
    <property type="match status" value="1"/>
</dbReference>
<evidence type="ECO:0000313" key="4">
    <source>
        <dbReference type="EMBL" id="QJW84937.1"/>
    </source>
</evidence>
<sequence length="130" mass="13981">MPTLQLKISPVQSAERHALLAQALTAITGRVLGKRAEVTAVLVDELPARRWFIGGGVPEHATALLEIRITAGTNTPAEKAAFIEAAFAELQQQLGPLEPASYVVVHELPATDWGYGGRTQEARRHARVPA</sequence>
<gene>
    <name evidence="4" type="ORF">HK414_19225</name>
</gene>
<evidence type="ECO:0000256" key="1">
    <source>
        <dbReference type="ARBA" id="ARBA00006723"/>
    </source>
</evidence>
<reference evidence="4 5" key="1">
    <citation type="submission" date="2020-05" db="EMBL/GenBank/DDBJ databases">
        <title>Ramlibacter rhizophilus sp. nov., isolated from rhizosphere soil of national flower Mugunghwa from South Korea.</title>
        <authorList>
            <person name="Zheng-Fei Y."/>
            <person name="Huan T."/>
        </authorList>
    </citation>
    <scope>NUCLEOTIDE SEQUENCE [LARGE SCALE GENOMIC DNA]</scope>
    <source>
        <strain evidence="4 5">H242</strain>
    </source>
</reference>
<accession>A0ABX6P5G5</accession>
<feature type="domain" description="4-oxalocrotonate tautomerase-like" evidence="3">
    <location>
        <begin position="7"/>
        <end position="60"/>
    </location>
</feature>
<organism evidence="4 5">
    <name type="scientific">Ramlibacter terrae</name>
    <dbReference type="NCBI Taxonomy" id="2732511"/>
    <lineage>
        <taxon>Bacteria</taxon>
        <taxon>Pseudomonadati</taxon>
        <taxon>Pseudomonadota</taxon>
        <taxon>Betaproteobacteria</taxon>
        <taxon>Burkholderiales</taxon>
        <taxon>Comamonadaceae</taxon>
        <taxon>Ramlibacter</taxon>
    </lineage>
</organism>
<proteinExistence type="inferred from homology"/>
<name>A0ABX6P5G5_9BURK</name>
<protein>
    <submittedName>
        <fullName evidence="4">4-oxalocrotonate tautomerase</fullName>
    </submittedName>
</protein>
<dbReference type="PANTHER" id="PTHR35530">
    <property type="entry name" value="TAUTOMERASE-RELATED"/>
    <property type="match status" value="1"/>
</dbReference>
<dbReference type="Proteomes" id="UP000500826">
    <property type="component" value="Chromosome"/>
</dbReference>
<dbReference type="Pfam" id="PF01361">
    <property type="entry name" value="Tautomerase"/>
    <property type="match status" value="1"/>
</dbReference>
<comment type="similarity">
    <text evidence="1">Belongs to the 4-oxalocrotonate tautomerase family.</text>
</comment>
<evidence type="ECO:0000259" key="3">
    <source>
        <dbReference type="Pfam" id="PF01361"/>
    </source>
</evidence>